<dbReference type="Proteomes" id="UP000053328">
    <property type="component" value="Unassembled WGS sequence"/>
</dbReference>
<dbReference type="InterPro" id="IPR036864">
    <property type="entry name" value="Zn2-C6_fun-type_DNA-bd_sf"/>
</dbReference>
<dbReference type="SUPFAM" id="SSF57701">
    <property type="entry name" value="Zn2/Cys6 DNA-binding domain"/>
    <property type="match status" value="1"/>
</dbReference>
<evidence type="ECO:0000259" key="6">
    <source>
        <dbReference type="PROSITE" id="PS50048"/>
    </source>
</evidence>
<feature type="domain" description="Zn(2)-C6 fungal-type" evidence="6">
    <location>
        <begin position="26"/>
        <end position="55"/>
    </location>
</feature>
<dbReference type="GO" id="GO:0003677">
    <property type="term" value="F:DNA binding"/>
    <property type="evidence" value="ECO:0007669"/>
    <property type="project" value="UniProtKB-KW"/>
</dbReference>
<dbReference type="STRING" id="91928.A0A0D1ZZW7"/>
<dbReference type="InterPro" id="IPR001138">
    <property type="entry name" value="Zn2Cys6_DnaBD"/>
</dbReference>
<keyword evidence="8" id="KW-1185">Reference proteome</keyword>
<evidence type="ECO:0000313" key="7">
    <source>
        <dbReference type="EMBL" id="KIW18277.1"/>
    </source>
</evidence>
<dbReference type="GO" id="GO:0000981">
    <property type="term" value="F:DNA-binding transcription factor activity, RNA polymerase II-specific"/>
    <property type="evidence" value="ECO:0007669"/>
    <property type="project" value="InterPro"/>
</dbReference>
<dbReference type="PROSITE" id="PS50048">
    <property type="entry name" value="ZN2_CY6_FUNGAL_2"/>
    <property type="match status" value="1"/>
</dbReference>
<protein>
    <recommendedName>
        <fullName evidence="6">Zn(2)-C6 fungal-type domain-containing protein</fullName>
    </recommendedName>
</protein>
<keyword evidence="4" id="KW-0539">Nucleus</keyword>
<evidence type="ECO:0000256" key="5">
    <source>
        <dbReference type="SAM" id="MobiDB-lite"/>
    </source>
</evidence>
<dbReference type="EMBL" id="KN847493">
    <property type="protein sequence ID" value="KIW18277.1"/>
    <property type="molecule type" value="Genomic_DNA"/>
</dbReference>
<dbReference type="GeneID" id="27329648"/>
<dbReference type="CDD" id="cd00067">
    <property type="entry name" value="GAL4"/>
    <property type="match status" value="1"/>
</dbReference>
<feature type="compositionally biased region" description="Basic and acidic residues" evidence="5">
    <location>
        <begin position="224"/>
        <end position="236"/>
    </location>
</feature>
<accession>A0A0D1ZZW7</accession>
<feature type="compositionally biased region" description="Basic and acidic residues" evidence="5">
    <location>
        <begin position="263"/>
        <end position="276"/>
    </location>
</feature>
<feature type="region of interest" description="Disordered" evidence="5">
    <location>
        <begin position="181"/>
        <end position="237"/>
    </location>
</feature>
<dbReference type="RefSeq" id="XP_016238493.1">
    <property type="nucleotide sequence ID" value="XM_016376923.1"/>
</dbReference>
<dbReference type="OrthoDB" id="4120771at2759"/>
<dbReference type="VEuPathDB" id="FungiDB:PV08_02565"/>
<keyword evidence="1" id="KW-0805">Transcription regulation</keyword>
<dbReference type="InterPro" id="IPR053187">
    <property type="entry name" value="Notoamide_regulator"/>
</dbReference>
<name>A0A0D1ZZW7_9EURO</name>
<evidence type="ECO:0000256" key="2">
    <source>
        <dbReference type="ARBA" id="ARBA00023125"/>
    </source>
</evidence>
<dbReference type="PANTHER" id="PTHR47256">
    <property type="entry name" value="ZN(II)2CYS6 TRANSCRIPTION FACTOR (EUROFUNG)-RELATED"/>
    <property type="match status" value="1"/>
</dbReference>
<evidence type="ECO:0000313" key="8">
    <source>
        <dbReference type="Proteomes" id="UP000053328"/>
    </source>
</evidence>
<dbReference type="PROSITE" id="PS00463">
    <property type="entry name" value="ZN2_CY6_FUNGAL_1"/>
    <property type="match status" value="1"/>
</dbReference>
<sequence length="621" mass="68208">MTGKSNISTTAAGNAPELSQPRIIVACISCRGRKIKCSGTAPCESCSLSGNQCIIDDTTTGKGKKKNLVSRKVDESKAYKWLLEGLLICLRYSRGPGLVELLDGVKEHSPLRPLAVTIFSVLSMIDLPEVLQCAAAELKLELNRFLHGVRKPKGGRPSRGSIKQPESVKFEHFDYESFGHSNSLDGESESRNESQPPNPEIESPQATDGSGKHISSSFGSRTSTESEAKTLQHPRNETTAFLGLEDILVFLNTTQNPIGDQASVDRRAGVDEDQSTKSEPGTQASLPAASGPEADVQDTDHLDSSAEGYPQFNCGNHRGVKRPHSPTTVVPPRPAPFTPQSIEDQNIHPSLPMDAAESQRFLNPPSTFISGYDMSARMEYGPQRWIDPPQSVRGPAQYTTFPHIAFNVEYVPGAVTNYLEGAHQLLSQGYPIDGILGPERPYVDLLFQPRTQSDSHFACHFASELCNKLEGMEPTTRLGIAVVLTYLIRWFISPSHENDLSIPDLRRSNFAETEIPDSAEFTPCPFPRLLEALSHKDWGFLWALARTINYHCQNVPVMSCIETVDDETGSHYVPTEDFITRIKQSEGWMPVPSALDPVAECPGTFQRCVLGDGEAFGAWKN</sequence>
<gene>
    <name evidence="7" type="ORF">PV08_02565</name>
</gene>
<evidence type="ECO:0000256" key="3">
    <source>
        <dbReference type="ARBA" id="ARBA00023163"/>
    </source>
</evidence>
<evidence type="ECO:0000256" key="1">
    <source>
        <dbReference type="ARBA" id="ARBA00023015"/>
    </source>
</evidence>
<dbReference type="PANTHER" id="PTHR47256:SF3">
    <property type="entry name" value="ZN(II)2CYS6 TRANSCRIPTION FACTOR (EUROFUNG)"/>
    <property type="match status" value="1"/>
</dbReference>
<dbReference type="HOGENOM" id="CLU_031808_0_0_1"/>
<feature type="region of interest" description="Disordered" evidence="5">
    <location>
        <begin position="258"/>
        <end position="341"/>
    </location>
</feature>
<dbReference type="GO" id="GO:0008270">
    <property type="term" value="F:zinc ion binding"/>
    <property type="evidence" value="ECO:0007669"/>
    <property type="project" value="InterPro"/>
</dbReference>
<proteinExistence type="predicted"/>
<dbReference type="AlphaFoldDB" id="A0A0D1ZZW7"/>
<keyword evidence="2" id="KW-0238">DNA-binding</keyword>
<reference evidence="7 8" key="1">
    <citation type="submission" date="2015-01" db="EMBL/GenBank/DDBJ databases">
        <title>The Genome Sequence of Exophiala spinifera CBS89968.</title>
        <authorList>
            <consortium name="The Broad Institute Genomics Platform"/>
            <person name="Cuomo C."/>
            <person name="de Hoog S."/>
            <person name="Gorbushina A."/>
            <person name="Stielow B."/>
            <person name="Teixiera M."/>
            <person name="Abouelleil A."/>
            <person name="Chapman S.B."/>
            <person name="Priest M."/>
            <person name="Young S.K."/>
            <person name="Wortman J."/>
            <person name="Nusbaum C."/>
            <person name="Birren B."/>
        </authorList>
    </citation>
    <scope>NUCLEOTIDE SEQUENCE [LARGE SCALE GENOMIC DNA]</scope>
    <source>
        <strain evidence="7 8">CBS 89968</strain>
    </source>
</reference>
<keyword evidence="3" id="KW-0804">Transcription</keyword>
<dbReference type="SMART" id="SM00066">
    <property type="entry name" value="GAL4"/>
    <property type="match status" value="1"/>
</dbReference>
<organism evidence="7 8">
    <name type="scientific">Exophiala spinifera</name>
    <dbReference type="NCBI Taxonomy" id="91928"/>
    <lineage>
        <taxon>Eukaryota</taxon>
        <taxon>Fungi</taxon>
        <taxon>Dikarya</taxon>
        <taxon>Ascomycota</taxon>
        <taxon>Pezizomycotina</taxon>
        <taxon>Eurotiomycetes</taxon>
        <taxon>Chaetothyriomycetidae</taxon>
        <taxon>Chaetothyriales</taxon>
        <taxon>Herpotrichiellaceae</taxon>
        <taxon>Exophiala</taxon>
    </lineage>
</organism>
<evidence type="ECO:0000256" key="4">
    <source>
        <dbReference type="ARBA" id="ARBA00023242"/>
    </source>
</evidence>
<dbReference type="Pfam" id="PF00172">
    <property type="entry name" value="Zn_clus"/>
    <property type="match status" value="1"/>
</dbReference>
<dbReference type="Gene3D" id="4.10.240.10">
    <property type="entry name" value="Zn(2)-C6 fungal-type DNA-binding domain"/>
    <property type="match status" value="1"/>
</dbReference>